<keyword evidence="3 10" id="KW-0132">Cell division</keyword>
<keyword evidence="4 10" id="KW-0547">Nucleotide-binding</keyword>
<evidence type="ECO:0000256" key="6">
    <source>
        <dbReference type="ARBA" id="ARBA00022960"/>
    </source>
</evidence>
<organism evidence="14 15">
    <name type="scientific">Luteolibacter yonseiensis</name>
    <dbReference type="NCBI Taxonomy" id="1144680"/>
    <lineage>
        <taxon>Bacteria</taxon>
        <taxon>Pseudomonadati</taxon>
        <taxon>Verrucomicrobiota</taxon>
        <taxon>Verrucomicrobiia</taxon>
        <taxon>Verrucomicrobiales</taxon>
        <taxon>Verrucomicrobiaceae</taxon>
        <taxon>Luteolibacter</taxon>
    </lineage>
</organism>
<evidence type="ECO:0000256" key="8">
    <source>
        <dbReference type="ARBA" id="ARBA00023306"/>
    </source>
</evidence>
<dbReference type="GO" id="GO:0005524">
    <property type="term" value="F:ATP binding"/>
    <property type="evidence" value="ECO:0007669"/>
    <property type="project" value="UniProtKB-UniRule"/>
</dbReference>
<keyword evidence="5 10" id="KW-0067">ATP-binding</keyword>
<dbReference type="SUPFAM" id="SSF53244">
    <property type="entry name" value="MurD-like peptide ligases, peptide-binding domain"/>
    <property type="match status" value="1"/>
</dbReference>
<dbReference type="InterPro" id="IPR036615">
    <property type="entry name" value="Mur_ligase_C_dom_sf"/>
</dbReference>
<feature type="domain" description="Mur ligase central" evidence="13">
    <location>
        <begin position="111"/>
        <end position="296"/>
    </location>
</feature>
<feature type="binding site" evidence="10">
    <location>
        <begin position="113"/>
        <end position="119"/>
    </location>
    <ligand>
        <name>ATP</name>
        <dbReference type="ChEBI" id="CHEBI:30616"/>
    </ligand>
</feature>
<dbReference type="PANTHER" id="PTHR43024:SF1">
    <property type="entry name" value="UDP-N-ACETYLMURAMOYL-TRIPEPTIDE--D-ALANYL-D-ALANINE LIGASE"/>
    <property type="match status" value="1"/>
</dbReference>
<evidence type="ECO:0000256" key="3">
    <source>
        <dbReference type="ARBA" id="ARBA00022618"/>
    </source>
</evidence>
<dbReference type="GO" id="GO:0071555">
    <property type="term" value="P:cell wall organization"/>
    <property type="evidence" value="ECO:0007669"/>
    <property type="project" value="UniProtKB-KW"/>
</dbReference>
<keyword evidence="8 10" id="KW-0131">Cell cycle</keyword>
<dbReference type="Gene3D" id="3.40.1190.10">
    <property type="entry name" value="Mur-like, catalytic domain"/>
    <property type="match status" value="1"/>
</dbReference>
<evidence type="ECO:0000256" key="11">
    <source>
        <dbReference type="RuleBase" id="RU004136"/>
    </source>
</evidence>
<comment type="function">
    <text evidence="10 11">Involved in cell wall formation. Catalyzes the final step in the synthesis of UDP-N-acetylmuramoyl-pentapeptide, the precursor of murein.</text>
</comment>
<dbReference type="InterPro" id="IPR004101">
    <property type="entry name" value="Mur_ligase_C"/>
</dbReference>
<keyword evidence="15" id="KW-1185">Reference proteome</keyword>
<dbReference type="Pfam" id="PF08245">
    <property type="entry name" value="Mur_ligase_M"/>
    <property type="match status" value="1"/>
</dbReference>
<keyword evidence="7 10" id="KW-0573">Peptidoglycan synthesis</keyword>
<comment type="similarity">
    <text evidence="10">Belongs to the MurCDEF family. MurF subfamily.</text>
</comment>
<dbReference type="InterPro" id="IPR005863">
    <property type="entry name" value="UDP-N-AcMur_synth"/>
</dbReference>
<name>A0A934R1D7_9BACT</name>
<evidence type="ECO:0000259" key="12">
    <source>
        <dbReference type="Pfam" id="PF02875"/>
    </source>
</evidence>
<gene>
    <name evidence="10" type="primary">murF</name>
    <name evidence="14" type="ORF">JIN84_01985</name>
</gene>
<dbReference type="EMBL" id="JAENIK010000004">
    <property type="protein sequence ID" value="MBK1814363.1"/>
    <property type="molecule type" value="Genomic_DNA"/>
</dbReference>
<dbReference type="EC" id="6.3.2.10" evidence="10 11"/>
<dbReference type="Proteomes" id="UP000600139">
    <property type="component" value="Unassembled WGS sequence"/>
</dbReference>
<dbReference type="RefSeq" id="WP_200349329.1">
    <property type="nucleotide sequence ID" value="NZ_BAABHZ010000010.1"/>
</dbReference>
<protein>
    <recommendedName>
        <fullName evidence="10 11">UDP-N-acetylmuramoyl-tripeptide--D-alanyl-D-alanine ligase</fullName>
        <ecNumber evidence="10 11">6.3.2.10</ecNumber>
    </recommendedName>
    <alternativeName>
        <fullName evidence="10">D-alanyl-D-alanine-adding enzyme</fullName>
    </alternativeName>
</protein>
<dbReference type="InterPro" id="IPR013221">
    <property type="entry name" value="Mur_ligase_cen"/>
</dbReference>
<feature type="domain" description="Mur ligase C-terminal" evidence="12">
    <location>
        <begin position="319"/>
        <end position="439"/>
    </location>
</feature>
<dbReference type="InterPro" id="IPR036565">
    <property type="entry name" value="Mur-like_cat_sf"/>
</dbReference>
<keyword evidence="1 10" id="KW-0963">Cytoplasm</keyword>
<evidence type="ECO:0000256" key="5">
    <source>
        <dbReference type="ARBA" id="ARBA00022840"/>
    </source>
</evidence>
<dbReference type="NCBIfam" id="TIGR01143">
    <property type="entry name" value="murF"/>
    <property type="match status" value="1"/>
</dbReference>
<dbReference type="Pfam" id="PF02875">
    <property type="entry name" value="Mur_ligase_C"/>
    <property type="match status" value="1"/>
</dbReference>
<dbReference type="GO" id="GO:0008360">
    <property type="term" value="P:regulation of cell shape"/>
    <property type="evidence" value="ECO:0007669"/>
    <property type="project" value="UniProtKB-KW"/>
</dbReference>
<comment type="caution">
    <text evidence="14">The sequence shown here is derived from an EMBL/GenBank/DDBJ whole genome shotgun (WGS) entry which is preliminary data.</text>
</comment>
<dbReference type="SUPFAM" id="SSF53623">
    <property type="entry name" value="MurD-like peptide ligases, catalytic domain"/>
    <property type="match status" value="1"/>
</dbReference>
<keyword evidence="9 10" id="KW-0961">Cell wall biogenesis/degradation</keyword>
<evidence type="ECO:0000256" key="9">
    <source>
        <dbReference type="ARBA" id="ARBA00023316"/>
    </source>
</evidence>
<dbReference type="GO" id="GO:0005737">
    <property type="term" value="C:cytoplasm"/>
    <property type="evidence" value="ECO:0007669"/>
    <property type="project" value="UniProtKB-SubCell"/>
</dbReference>
<evidence type="ECO:0000256" key="2">
    <source>
        <dbReference type="ARBA" id="ARBA00022598"/>
    </source>
</evidence>
<keyword evidence="6 10" id="KW-0133">Cell shape</keyword>
<reference evidence="14" key="1">
    <citation type="submission" date="2021-01" db="EMBL/GenBank/DDBJ databases">
        <title>Modified the classification status of verrucomicrobia.</title>
        <authorList>
            <person name="Feng X."/>
        </authorList>
    </citation>
    <scope>NUCLEOTIDE SEQUENCE</scope>
    <source>
        <strain evidence="14">JCM 18052</strain>
    </source>
</reference>
<comment type="pathway">
    <text evidence="10 11">Cell wall biogenesis; peptidoglycan biosynthesis.</text>
</comment>
<dbReference type="InterPro" id="IPR035911">
    <property type="entry name" value="MurE/MurF_N"/>
</dbReference>
<sequence length="454" mass="47675">MNPISGQQIAEILGVPVAAGRGDVIVSGGVSTDTRKLPPGSAFFALRGENFNGDLFAAQALGTGSSVAVVQNWEGVPPEGTAVIVVPDTLLALQRLACWWRRQLDIPVVGITGSNGKTSTKDFTAAVLSQRFNVSATRGNLNNHIGVPLTVLGTSKDHTAAVWEMGMNHPGEIAPLCEIARPKYGIITNIGTAHIEFMGTREAIAEEKGMLGRALPADGILFLPATCDFRDYLRQRVRCGMISVGNGRGLVRAEDLEFGADSTEFSLVIEGEEPVRVSLPVPGRHMVTNALLAAATGWKLGISPAEIAAGLSNASLTGGRLGRYEYQGTTVIDDTYNANPESMAAAIETLADTPVNNGGRRVIVLGRMGELGPHAPAAHLRTGALAAGRNLTVIAVGDGSEGIAEGAGNAPHFPDLTQAAEWLKQEVKPGDVVLFKGSRSATVERVMHAAFPRN</sequence>
<evidence type="ECO:0000256" key="4">
    <source>
        <dbReference type="ARBA" id="ARBA00022741"/>
    </source>
</evidence>
<dbReference type="GO" id="GO:0047480">
    <property type="term" value="F:UDP-N-acetylmuramoyl-tripeptide-D-alanyl-D-alanine ligase activity"/>
    <property type="evidence" value="ECO:0007669"/>
    <property type="project" value="UniProtKB-UniRule"/>
</dbReference>
<evidence type="ECO:0000256" key="7">
    <source>
        <dbReference type="ARBA" id="ARBA00022984"/>
    </source>
</evidence>
<keyword evidence="2 10" id="KW-0436">Ligase</keyword>
<evidence type="ECO:0000256" key="10">
    <source>
        <dbReference type="HAMAP-Rule" id="MF_02019"/>
    </source>
</evidence>
<evidence type="ECO:0000313" key="15">
    <source>
        <dbReference type="Proteomes" id="UP000600139"/>
    </source>
</evidence>
<dbReference type="GO" id="GO:0009252">
    <property type="term" value="P:peptidoglycan biosynthetic process"/>
    <property type="evidence" value="ECO:0007669"/>
    <property type="project" value="UniProtKB-UniRule"/>
</dbReference>
<proteinExistence type="inferred from homology"/>
<evidence type="ECO:0000259" key="13">
    <source>
        <dbReference type="Pfam" id="PF08245"/>
    </source>
</evidence>
<dbReference type="InterPro" id="IPR051046">
    <property type="entry name" value="MurCDEF_CellWall_CoF430Synth"/>
</dbReference>
<dbReference type="SUPFAM" id="SSF63418">
    <property type="entry name" value="MurE/MurF N-terminal domain"/>
    <property type="match status" value="1"/>
</dbReference>
<accession>A0A934R1D7</accession>
<evidence type="ECO:0000256" key="1">
    <source>
        <dbReference type="ARBA" id="ARBA00022490"/>
    </source>
</evidence>
<evidence type="ECO:0000313" key="14">
    <source>
        <dbReference type="EMBL" id="MBK1814363.1"/>
    </source>
</evidence>
<dbReference type="AlphaFoldDB" id="A0A934R1D7"/>
<dbReference type="Gene3D" id="3.90.190.20">
    <property type="entry name" value="Mur ligase, C-terminal domain"/>
    <property type="match status" value="1"/>
</dbReference>
<dbReference type="Gene3D" id="3.40.1390.10">
    <property type="entry name" value="MurE/MurF, N-terminal domain"/>
    <property type="match status" value="1"/>
</dbReference>
<comment type="subcellular location">
    <subcellularLocation>
        <location evidence="10 11">Cytoplasm</location>
    </subcellularLocation>
</comment>
<dbReference type="GO" id="GO:0051301">
    <property type="term" value="P:cell division"/>
    <property type="evidence" value="ECO:0007669"/>
    <property type="project" value="UniProtKB-KW"/>
</dbReference>
<dbReference type="PANTHER" id="PTHR43024">
    <property type="entry name" value="UDP-N-ACETYLMURAMOYL-TRIPEPTIDE--D-ALANYL-D-ALANINE LIGASE"/>
    <property type="match status" value="1"/>
</dbReference>
<dbReference type="HAMAP" id="MF_02019">
    <property type="entry name" value="MurF"/>
    <property type="match status" value="1"/>
</dbReference>
<comment type="catalytic activity">
    <reaction evidence="10 11">
        <text>D-alanyl-D-alanine + UDP-N-acetyl-alpha-D-muramoyl-L-alanyl-gamma-D-glutamyl-meso-2,6-diaminopimelate + ATP = UDP-N-acetyl-alpha-D-muramoyl-L-alanyl-gamma-D-glutamyl-meso-2,6-diaminopimeloyl-D-alanyl-D-alanine + ADP + phosphate + H(+)</text>
        <dbReference type="Rhea" id="RHEA:28374"/>
        <dbReference type="ChEBI" id="CHEBI:15378"/>
        <dbReference type="ChEBI" id="CHEBI:30616"/>
        <dbReference type="ChEBI" id="CHEBI:43474"/>
        <dbReference type="ChEBI" id="CHEBI:57822"/>
        <dbReference type="ChEBI" id="CHEBI:61386"/>
        <dbReference type="ChEBI" id="CHEBI:83905"/>
        <dbReference type="ChEBI" id="CHEBI:456216"/>
        <dbReference type="EC" id="6.3.2.10"/>
    </reaction>
</comment>